<evidence type="ECO:0000313" key="1">
    <source>
        <dbReference type="EMBL" id="ADZ91657.1"/>
    </source>
</evidence>
<dbReference type="EMBL" id="CP002583">
    <property type="protein sequence ID" value="ADZ91657.1"/>
    <property type="molecule type" value="Genomic_DNA"/>
</dbReference>
<keyword evidence="2" id="KW-1185">Reference proteome</keyword>
<organism evidence="1 2">
    <name type="scientific">Marinomonas mediterranea (strain ATCC 700492 / JCM 21426 / NBRC 103028 / MMB-1)</name>
    <dbReference type="NCBI Taxonomy" id="717774"/>
    <lineage>
        <taxon>Bacteria</taxon>
        <taxon>Pseudomonadati</taxon>
        <taxon>Pseudomonadota</taxon>
        <taxon>Gammaproteobacteria</taxon>
        <taxon>Oceanospirillales</taxon>
        <taxon>Oceanospirillaceae</taxon>
        <taxon>Marinomonas</taxon>
    </lineage>
</organism>
<evidence type="ECO:0000313" key="2">
    <source>
        <dbReference type="Proteomes" id="UP000001062"/>
    </source>
</evidence>
<sequence>MTMLKTESSLSAAAHLRRSIASQTSYTSPKSSVRIENQSVKDRIGFRGKGARSFLEAQGITVPSKPNQSVFENGMAVLRLSATEVWLIDIEPNPNSDTKQAPVSTANKRMSELDAAANDAPNVYRLFCQHSHAQFCFYENKNGSQSRRQQETLATLFSKVCGVDLRDKPFPVGSIAQTSVARVNAIVVKGSECFYLLSDIASSDYLWNAMSDSAQEF</sequence>
<dbReference type="STRING" id="717774.Marme_2425"/>
<dbReference type="eggNOG" id="COG0404">
    <property type="taxonomic scope" value="Bacteria"/>
</dbReference>
<reference evidence="1 2" key="1">
    <citation type="journal article" date="2012" name="Stand. Genomic Sci.">
        <title>Complete genome sequence of the melanogenic marine bacterium Marinomonas mediterranea type strain (MMB-1(T)).</title>
        <authorList>
            <person name="Lucas-Elio P."/>
            <person name="Goodwin L."/>
            <person name="Woyke T."/>
            <person name="Pitluck S."/>
            <person name="Nolan M."/>
            <person name="Kyrpides N.C."/>
            <person name="Detter J.C."/>
            <person name="Copeland A."/>
            <person name="Teshima H."/>
            <person name="Bruce D."/>
            <person name="Detter C."/>
            <person name="Tapia R."/>
            <person name="Han S."/>
            <person name="Land M.L."/>
            <person name="Ivanova N."/>
            <person name="Mikhailova N."/>
            <person name="Johnston A.W."/>
            <person name="Sanchez-Amat A."/>
        </authorList>
    </citation>
    <scope>NUCLEOTIDE SEQUENCE [LARGE SCALE GENOMIC DNA]</scope>
    <source>
        <strain evidence="2">ATCC 700492 / JCM 21426 / NBRC 103028 / MMB-1</strain>
    </source>
</reference>
<dbReference type="RefSeq" id="WP_013661561.1">
    <property type="nucleotide sequence ID" value="NC_015276.1"/>
</dbReference>
<dbReference type="HOGENOM" id="CLU_105358_0_0_6"/>
<gene>
    <name evidence="1" type="ordered locus">Marme_2425</name>
</gene>
<dbReference type="InterPro" id="IPR027266">
    <property type="entry name" value="TrmE/GcvT-like"/>
</dbReference>
<dbReference type="KEGG" id="mme:Marme_2425"/>
<dbReference type="PATRIC" id="fig|717774.3.peg.2508"/>
<dbReference type="Proteomes" id="UP000001062">
    <property type="component" value="Chromosome"/>
</dbReference>
<protein>
    <submittedName>
        <fullName evidence="1">Sarcosine oxidase, gamma subunit</fullName>
    </submittedName>
</protein>
<name>F2JV03_MARM1</name>
<dbReference type="Gene3D" id="3.30.1360.120">
    <property type="entry name" value="Probable tRNA modification gtpase trme, domain 1"/>
    <property type="match status" value="1"/>
</dbReference>
<dbReference type="AlphaFoldDB" id="F2JV03"/>
<proteinExistence type="predicted"/>
<accession>F2JV03</accession>